<evidence type="ECO:0000313" key="2">
    <source>
        <dbReference type="Proteomes" id="UP000183653"/>
    </source>
</evidence>
<reference evidence="1 2" key="1">
    <citation type="submission" date="2016-10" db="EMBL/GenBank/DDBJ databases">
        <authorList>
            <person name="Varghese N."/>
            <person name="Submissions S."/>
        </authorList>
    </citation>
    <scope>NUCLEOTIDE SEQUENCE [LARGE SCALE GENOMIC DNA]</scope>
    <source>
        <strain evidence="1 2">BS2775</strain>
    </source>
</reference>
<gene>
    <name evidence="1" type="ORF">SAMN04490197_5157</name>
</gene>
<keyword evidence="2" id="KW-1185">Reference proteome</keyword>
<organism evidence="1 2">
    <name type="scientific">Pseudomonas orientalis</name>
    <dbReference type="NCBI Taxonomy" id="76758"/>
    <lineage>
        <taxon>Bacteria</taxon>
        <taxon>Pseudomonadati</taxon>
        <taxon>Pseudomonadota</taxon>
        <taxon>Gammaproteobacteria</taxon>
        <taxon>Pseudomonadales</taxon>
        <taxon>Pseudomonadaceae</taxon>
        <taxon>Pseudomonas</taxon>
    </lineage>
</organism>
<accession>A0A1H2HSL9</accession>
<dbReference type="EMBL" id="LT629782">
    <property type="protein sequence ID" value="SDU34749.1"/>
    <property type="molecule type" value="Genomic_DNA"/>
</dbReference>
<sequence>MPGVDIESLRHVEANYKIMKIHEEDDESPPQILAELTTPYYFAPEFIRFDSRQIDQNARYELILTMADRNDGAPSVVGRRPLWLLISDYILKDEEYTYESFTQNEAEQV</sequence>
<protein>
    <submittedName>
        <fullName evidence="1">Uncharacterized protein</fullName>
    </submittedName>
</protein>
<name>A0A1H2HSL9_9PSED</name>
<dbReference type="AlphaFoldDB" id="A0A1H2HSL9"/>
<proteinExistence type="predicted"/>
<evidence type="ECO:0000313" key="1">
    <source>
        <dbReference type="EMBL" id="SDU34749.1"/>
    </source>
</evidence>
<dbReference type="Proteomes" id="UP000183653">
    <property type="component" value="Chromosome I"/>
</dbReference>